<dbReference type="InterPro" id="IPR013785">
    <property type="entry name" value="Aldolase_TIM"/>
</dbReference>
<keyword evidence="7 9" id="KW-0057">Aromatic amino acid biosynthesis</keyword>
<evidence type="ECO:0000313" key="11">
    <source>
        <dbReference type="EMBL" id="HIR71899.1"/>
    </source>
</evidence>
<dbReference type="Pfam" id="PF00697">
    <property type="entry name" value="PRAI"/>
    <property type="match status" value="1"/>
</dbReference>
<evidence type="ECO:0000256" key="7">
    <source>
        <dbReference type="ARBA" id="ARBA00023141"/>
    </source>
</evidence>
<dbReference type="PANTHER" id="PTHR42894:SF1">
    <property type="entry name" value="N-(5'-PHOSPHORIBOSYL)ANTHRANILATE ISOMERASE"/>
    <property type="match status" value="1"/>
</dbReference>
<dbReference type="Gene3D" id="3.20.20.70">
    <property type="entry name" value="Aldolase class I"/>
    <property type="match status" value="1"/>
</dbReference>
<dbReference type="InterPro" id="IPR044643">
    <property type="entry name" value="TrpF_fam"/>
</dbReference>
<name>A0A9D1JCA5_9FIRM</name>
<keyword evidence="6 9" id="KW-0822">Tryptophan biosynthesis</keyword>
<evidence type="ECO:0000259" key="10">
    <source>
        <dbReference type="Pfam" id="PF00697"/>
    </source>
</evidence>
<dbReference type="Proteomes" id="UP000823912">
    <property type="component" value="Unassembled WGS sequence"/>
</dbReference>
<accession>A0A9D1JCA5</accession>
<dbReference type="GO" id="GO:0000162">
    <property type="term" value="P:L-tryptophan biosynthetic process"/>
    <property type="evidence" value="ECO:0007669"/>
    <property type="project" value="UniProtKB-UniRule"/>
</dbReference>
<evidence type="ECO:0000256" key="1">
    <source>
        <dbReference type="ARBA" id="ARBA00001164"/>
    </source>
</evidence>
<evidence type="ECO:0000256" key="6">
    <source>
        <dbReference type="ARBA" id="ARBA00022822"/>
    </source>
</evidence>
<reference evidence="11" key="2">
    <citation type="journal article" date="2021" name="PeerJ">
        <title>Extensive microbial diversity within the chicken gut microbiome revealed by metagenomics and culture.</title>
        <authorList>
            <person name="Gilroy R."/>
            <person name="Ravi A."/>
            <person name="Getino M."/>
            <person name="Pursley I."/>
            <person name="Horton D.L."/>
            <person name="Alikhan N.F."/>
            <person name="Baker D."/>
            <person name="Gharbi K."/>
            <person name="Hall N."/>
            <person name="Watson M."/>
            <person name="Adriaenssens E.M."/>
            <person name="Foster-Nyarko E."/>
            <person name="Jarju S."/>
            <person name="Secka A."/>
            <person name="Antonio M."/>
            <person name="Oren A."/>
            <person name="Chaudhuri R.R."/>
            <person name="La Ragione R."/>
            <person name="Hildebrand F."/>
            <person name="Pallen M.J."/>
        </authorList>
    </citation>
    <scope>NUCLEOTIDE SEQUENCE</scope>
    <source>
        <strain evidence="11">ChiSjej5B23-6657</strain>
    </source>
</reference>
<dbReference type="EC" id="5.3.1.24" evidence="3 9"/>
<feature type="domain" description="N-(5'phosphoribosyl) anthranilate isomerase (PRAI)" evidence="10">
    <location>
        <begin position="7"/>
        <end position="196"/>
    </location>
</feature>
<comment type="catalytic activity">
    <reaction evidence="1 9">
        <text>N-(5-phospho-beta-D-ribosyl)anthranilate = 1-(2-carboxyphenylamino)-1-deoxy-D-ribulose 5-phosphate</text>
        <dbReference type="Rhea" id="RHEA:21540"/>
        <dbReference type="ChEBI" id="CHEBI:18277"/>
        <dbReference type="ChEBI" id="CHEBI:58613"/>
        <dbReference type="EC" id="5.3.1.24"/>
    </reaction>
</comment>
<dbReference type="PANTHER" id="PTHR42894">
    <property type="entry name" value="N-(5'-PHOSPHORIBOSYL)ANTHRANILATE ISOMERASE"/>
    <property type="match status" value="1"/>
</dbReference>
<dbReference type="HAMAP" id="MF_00135">
    <property type="entry name" value="PRAI"/>
    <property type="match status" value="1"/>
</dbReference>
<comment type="caution">
    <text evidence="11">The sequence shown here is derived from an EMBL/GenBank/DDBJ whole genome shotgun (WGS) entry which is preliminary data.</text>
</comment>
<organism evidence="11 12">
    <name type="scientific">Candidatus Pullilachnospira gallistercoris</name>
    <dbReference type="NCBI Taxonomy" id="2840911"/>
    <lineage>
        <taxon>Bacteria</taxon>
        <taxon>Bacillati</taxon>
        <taxon>Bacillota</taxon>
        <taxon>Clostridia</taxon>
        <taxon>Lachnospirales</taxon>
        <taxon>Lachnospiraceae</taxon>
        <taxon>Lachnospiraceae incertae sedis</taxon>
        <taxon>Candidatus Pullilachnospira</taxon>
    </lineage>
</organism>
<proteinExistence type="inferred from homology"/>
<comment type="similarity">
    <text evidence="9">Belongs to the TrpF family.</text>
</comment>
<evidence type="ECO:0000313" key="12">
    <source>
        <dbReference type="Proteomes" id="UP000823912"/>
    </source>
</evidence>
<evidence type="ECO:0000256" key="8">
    <source>
        <dbReference type="ARBA" id="ARBA00023235"/>
    </source>
</evidence>
<gene>
    <name evidence="9" type="primary">trpF</name>
    <name evidence="11" type="ORF">IAA55_11565</name>
</gene>
<evidence type="ECO:0000256" key="3">
    <source>
        <dbReference type="ARBA" id="ARBA00012572"/>
    </source>
</evidence>
<comment type="pathway">
    <text evidence="2 9">Amino-acid biosynthesis; L-tryptophan biosynthesis; L-tryptophan from chorismate: step 3/5.</text>
</comment>
<keyword evidence="8 9" id="KW-0413">Isomerase</keyword>
<dbReference type="CDD" id="cd00405">
    <property type="entry name" value="PRAI"/>
    <property type="match status" value="1"/>
</dbReference>
<evidence type="ECO:0000256" key="2">
    <source>
        <dbReference type="ARBA" id="ARBA00004664"/>
    </source>
</evidence>
<reference evidence="11" key="1">
    <citation type="submission" date="2020-10" db="EMBL/GenBank/DDBJ databases">
        <authorList>
            <person name="Gilroy R."/>
        </authorList>
    </citation>
    <scope>NUCLEOTIDE SEQUENCE</scope>
    <source>
        <strain evidence="11">ChiSjej5B23-6657</strain>
    </source>
</reference>
<dbReference type="AlphaFoldDB" id="A0A9D1JCA5"/>
<dbReference type="EMBL" id="DVHM01000192">
    <property type="protein sequence ID" value="HIR71899.1"/>
    <property type="molecule type" value="Genomic_DNA"/>
</dbReference>
<evidence type="ECO:0000256" key="9">
    <source>
        <dbReference type="HAMAP-Rule" id="MF_00135"/>
    </source>
</evidence>
<dbReference type="InterPro" id="IPR011060">
    <property type="entry name" value="RibuloseP-bd_barrel"/>
</dbReference>
<dbReference type="InterPro" id="IPR001240">
    <property type="entry name" value="PRAI_dom"/>
</dbReference>
<evidence type="ECO:0000256" key="5">
    <source>
        <dbReference type="ARBA" id="ARBA00022605"/>
    </source>
</evidence>
<sequence length="203" mass="21901">MTTTKIKFCGLSRNCDIETANALSPDYVGFVFVKNSRRCVSFAQAKELKALLAPGILTVGVFVNEDPRTVTALLEAGVIDAAQLHGDEDTDYIRGLKSLTKAPLIKAFGLRSIHDLPAVERSPADLVLLDSPGGGTGRLFDWQLLEDIQRPYFLAGGLSAENVGKAIARLRPFGVDVSSGIETGGYKDREKMTAFAAAVREEK</sequence>
<keyword evidence="5 9" id="KW-0028">Amino-acid biosynthesis</keyword>
<dbReference type="SUPFAM" id="SSF51366">
    <property type="entry name" value="Ribulose-phoshate binding barrel"/>
    <property type="match status" value="1"/>
</dbReference>
<evidence type="ECO:0000256" key="4">
    <source>
        <dbReference type="ARBA" id="ARBA00022272"/>
    </source>
</evidence>
<protein>
    <recommendedName>
        <fullName evidence="4 9">N-(5'-phosphoribosyl)anthranilate isomerase</fullName>
        <shortName evidence="9">PRAI</shortName>
        <ecNumber evidence="3 9">5.3.1.24</ecNumber>
    </recommendedName>
</protein>
<dbReference type="GO" id="GO:0004640">
    <property type="term" value="F:phosphoribosylanthranilate isomerase activity"/>
    <property type="evidence" value="ECO:0007669"/>
    <property type="project" value="UniProtKB-UniRule"/>
</dbReference>